<dbReference type="InterPro" id="IPR052343">
    <property type="entry name" value="Retrotransposon-Effector_Assoc"/>
</dbReference>
<dbReference type="Pfam" id="PF00078">
    <property type="entry name" value="RVT_1"/>
    <property type="match status" value="1"/>
</dbReference>
<dbReference type="InterPro" id="IPR000477">
    <property type="entry name" value="RT_dom"/>
</dbReference>
<evidence type="ECO:0000313" key="2">
    <source>
        <dbReference type="Proteomes" id="UP001652660"/>
    </source>
</evidence>
<evidence type="ECO:0000259" key="1">
    <source>
        <dbReference type="Pfam" id="PF00078"/>
    </source>
</evidence>
<accession>A0A6P6VMC2</accession>
<dbReference type="PANTHER" id="PTHR46890:SF48">
    <property type="entry name" value="RNA-DIRECTED DNA POLYMERASE"/>
    <property type="match status" value="1"/>
</dbReference>
<keyword evidence="2" id="KW-1185">Reference proteome</keyword>
<sequence>MLSFSSRSHLELLLGVNHFDLDVVRTAWQLEVSGSPFSVVWRKLRNISPALHIWNKQVFGDVFENVKKGEEVVAAAELRARADLSVETQLELQRAQANLKRLLAVEEQFWSQKARVKWLQHGDRNSSYFHLVVKQRRFQSRIHKIRDWVMDDEGIGREAVRAILSFFCGAELPRFITATSIVLLPKVMNHKDFTQFRPISMSNFLNKVLSRILVGRLSGVLPRIISLQQSGFVKGRSIVDNYLLAQELMSEMGRKCRGGNLALKLDMTKAYDRVS</sequence>
<dbReference type="GeneID" id="113724391"/>
<gene>
    <name evidence="3" type="primary">LOC113724391</name>
</gene>
<dbReference type="PANTHER" id="PTHR46890">
    <property type="entry name" value="NON-LTR RETROLELEMENT REVERSE TRANSCRIPTASE-LIKE PROTEIN-RELATED"/>
    <property type="match status" value="1"/>
</dbReference>
<evidence type="ECO:0000313" key="3">
    <source>
        <dbReference type="RefSeq" id="XP_027103102.1"/>
    </source>
</evidence>
<name>A0A6P6VMC2_COFAR</name>
<dbReference type="RefSeq" id="XP_027103102.1">
    <property type="nucleotide sequence ID" value="XM_027247301.1"/>
</dbReference>
<organism evidence="2 3">
    <name type="scientific">Coffea arabica</name>
    <name type="common">Arabian coffee</name>
    <dbReference type="NCBI Taxonomy" id="13443"/>
    <lineage>
        <taxon>Eukaryota</taxon>
        <taxon>Viridiplantae</taxon>
        <taxon>Streptophyta</taxon>
        <taxon>Embryophyta</taxon>
        <taxon>Tracheophyta</taxon>
        <taxon>Spermatophyta</taxon>
        <taxon>Magnoliopsida</taxon>
        <taxon>eudicotyledons</taxon>
        <taxon>Gunneridae</taxon>
        <taxon>Pentapetalae</taxon>
        <taxon>asterids</taxon>
        <taxon>lamiids</taxon>
        <taxon>Gentianales</taxon>
        <taxon>Rubiaceae</taxon>
        <taxon>Ixoroideae</taxon>
        <taxon>Gardenieae complex</taxon>
        <taxon>Bertiereae - Coffeeae clade</taxon>
        <taxon>Coffeeae</taxon>
        <taxon>Coffea</taxon>
    </lineage>
</organism>
<reference evidence="3" key="2">
    <citation type="submission" date="2025-08" db="UniProtKB">
        <authorList>
            <consortium name="RefSeq"/>
        </authorList>
    </citation>
    <scope>IDENTIFICATION</scope>
    <source>
        <tissue evidence="3">Leaves</tissue>
    </source>
</reference>
<feature type="domain" description="Reverse transcriptase" evidence="1">
    <location>
        <begin position="193"/>
        <end position="274"/>
    </location>
</feature>
<dbReference type="OrthoDB" id="1194645at2759"/>
<dbReference type="AlphaFoldDB" id="A0A6P6VMC2"/>
<dbReference type="Proteomes" id="UP001652660">
    <property type="component" value="Chromosome 2c"/>
</dbReference>
<protein>
    <recommendedName>
        <fullName evidence="1">Reverse transcriptase domain-containing protein</fullName>
    </recommendedName>
</protein>
<reference evidence="2" key="1">
    <citation type="journal article" date="2025" name="Foods">
        <title>Unveiling the Microbial Signatures of Arabica Coffee Cherries: Insights into Ripeness Specific Diversity, Functional Traits, and Implications for Quality and Safety.</title>
        <authorList>
            <consortium name="RefSeq"/>
            <person name="Tenea G.N."/>
            <person name="Cifuentes V."/>
            <person name="Reyes P."/>
            <person name="Cevallos-Vallejos M."/>
        </authorList>
    </citation>
    <scope>NUCLEOTIDE SEQUENCE [LARGE SCALE GENOMIC DNA]</scope>
</reference>
<proteinExistence type="predicted"/>